<dbReference type="GO" id="GO:0008017">
    <property type="term" value="F:microtubule binding"/>
    <property type="evidence" value="ECO:0007669"/>
    <property type="project" value="InterPro"/>
</dbReference>
<dbReference type="SMART" id="SM00129">
    <property type="entry name" value="KISc"/>
    <property type="match status" value="1"/>
</dbReference>
<evidence type="ECO:0000256" key="2">
    <source>
        <dbReference type="ARBA" id="ARBA00022490"/>
    </source>
</evidence>
<dbReference type="InterPro" id="IPR027640">
    <property type="entry name" value="Kinesin-like_fam"/>
</dbReference>
<feature type="compositionally biased region" description="Basic and acidic residues" evidence="7">
    <location>
        <begin position="581"/>
        <end position="594"/>
    </location>
</feature>
<evidence type="ECO:0000256" key="5">
    <source>
        <dbReference type="ARBA" id="ARBA00023054"/>
    </source>
</evidence>
<feature type="compositionally biased region" description="Low complexity" evidence="7">
    <location>
        <begin position="425"/>
        <end position="456"/>
    </location>
</feature>
<dbReference type="GO" id="GO:0005737">
    <property type="term" value="C:cytoplasm"/>
    <property type="evidence" value="ECO:0007669"/>
    <property type="project" value="UniProtKB-SubCell"/>
</dbReference>
<dbReference type="GO" id="GO:0007018">
    <property type="term" value="P:microtubule-based movement"/>
    <property type="evidence" value="ECO:0007669"/>
    <property type="project" value="InterPro"/>
</dbReference>
<dbReference type="AlphaFoldDB" id="A0A162PKF1"/>
<dbReference type="GO" id="GO:0051231">
    <property type="term" value="P:spindle elongation"/>
    <property type="evidence" value="ECO:0007669"/>
    <property type="project" value="TreeGrafter"/>
</dbReference>
<dbReference type="GeneID" id="28999589"/>
<dbReference type="PANTHER" id="PTHR47969:SF15">
    <property type="entry name" value="CHROMOSOME-ASSOCIATED KINESIN KIF4A-RELATED"/>
    <property type="match status" value="1"/>
</dbReference>
<dbReference type="RefSeq" id="XP_018287736.1">
    <property type="nucleotide sequence ID" value="XM_018438683.1"/>
</dbReference>
<dbReference type="STRING" id="763407.A0A162PKF1"/>
<keyword evidence="2" id="KW-0963">Cytoplasm</keyword>
<protein>
    <recommendedName>
        <fullName evidence="8">Kinesin motor domain-containing protein</fullName>
    </recommendedName>
</protein>
<dbReference type="EMBL" id="KV440991">
    <property type="protein sequence ID" value="OAD69696.1"/>
    <property type="molecule type" value="Genomic_DNA"/>
</dbReference>
<dbReference type="Proteomes" id="UP000077315">
    <property type="component" value="Unassembled WGS sequence"/>
</dbReference>
<name>A0A162PKF1_PHYB8</name>
<feature type="region of interest" description="Disordered" evidence="7">
    <location>
        <begin position="424"/>
        <end position="523"/>
    </location>
</feature>
<keyword evidence="5 6" id="KW-0175">Coiled coil</keyword>
<keyword evidence="3" id="KW-0547">Nucleotide-binding</keyword>
<dbReference type="OrthoDB" id="3176171at2759"/>
<feature type="domain" description="Kinesin motor" evidence="8">
    <location>
        <begin position="3"/>
        <end position="290"/>
    </location>
</feature>
<evidence type="ECO:0000259" key="8">
    <source>
        <dbReference type="SMART" id="SM00129"/>
    </source>
</evidence>
<evidence type="ECO:0000313" key="9">
    <source>
        <dbReference type="EMBL" id="OAD69696.1"/>
    </source>
</evidence>
<dbReference type="InterPro" id="IPR001752">
    <property type="entry name" value="Kinesin_motor_dom"/>
</dbReference>
<reference evidence="10" key="1">
    <citation type="submission" date="2015-06" db="EMBL/GenBank/DDBJ databases">
        <title>Expansion of signal transduction pathways in fungi by whole-genome duplication.</title>
        <authorList>
            <consortium name="DOE Joint Genome Institute"/>
            <person name="Corrochano L.M."/>
            <person name="Kuo A."/>
            <person name="Marcet-Houben M."/>
            <person name="Polaino S."/>
            <person name="Salamov A."/>
            <person name="Villalobos J.M."/>
            <person name="Alvarez M.I."/>
            <person name="Avalos J."/>
            <person name="Benito E.P."/>
            <person name="Benoit I."/>
            <person name="Burger G."/>
            <person name="Camino L.P."/>
            <person name="Canovas D."/>
            <person name="Cerda-Olmedo E."/>
            <person name="Cheng J.-F."/>
            <person name="Dominguez A."/>
            <person name="Elias M."/>
            <person name="Eslava A.P."/>
            <person name="Glaser F."/>
            <person name="Grimwood J."/>
            <person name="Gutierrez G."/>
            <person name="Heitman J."/>
            <person name="Henrissat B."/>
            <person name="Iturriaga E.A."/>
            <person name="Lang B.F."/>
            <person name="Lavin J.L."/>
            <person name="Lee S."/>
            <person name="Li W."/>
            <person name="Lindquist E."/>
            <person name="Lopez-Garcia S."/>
            <person name="Luque E.M."/>
            <person name="Marcos A.T."/>
            <person name="Martin J."/>
            <person name="McCluskey K."/>
            <person name="Medina H.R."/>
            <person name="Miralles-Duran A."/>
            <person name="Miyazaki A."/>
            <person name="Munoz-Torres E."/>
            <person name="Oguiza J.A."/>
            <person name="Ohm R."/>
            <person name="Olmedo M."/>
            <person name="Orejas M."/>
            <person name="Ortiz-Castellanos L."/>
            <person name="Pisabarro A.G."/>
            <person name="Rodriguez-Romero J."/>
            <person name="Ruiz-Herrera J."/>
            <person name="Ruiz-Vazquez R."/>
            <person name="Sanz C."/>
            <person name="Schackwitz W."/>
            <person name="Schmutz J."/>
            <person name="Shahriari M."/>
            <person name="Shelest E."/>
            <person name="Silva-Franco F."/>
            <person name="Soanes D."/>
            <person name="Syed K."/>
            <person name="Tagua V.G."/>
            <person name="Talbot N.J."/>
            <person name="Thon M."/>
            <person name="De vries R.P."/>
            <person name="Wiebenga A."/>
            <person name="Yadav J.S."/>
            <person name="Braun E.L."/>
            <person name="Baker S."/>
            <person name="Garre V."/>
            <person name="Horwitz B."/>
            <person name="Torres-Martinez S."/>
            <person name="Idnurm A."/>
            <person name="Herrera-Estrella A."/>
            <person name="Gabaldon T."/>
            <person name="Grigoriev I.V."/>
        </authorList>
    </citation>
    <scope>NUCLEOTIDE SEQUENCE [LARGE SCALE GENOMIC DNA]</scope>
    <source>
        <strain evidence="10">NRRL 1555(-)</strain>
    </source>
</reference>
<evidence type="ECO:0000256" key="6">
    <source>
        <dbReference type="SAM" id="Coils"/>
    </source>
</evidence>
<feature type="compositionally biased region" description="Low complexity" evidence="7">
    <location>
        <begin position="735"/>
        <end position="754"/>
    </location>
</feature>
<feature type="coiled-coil region" evidence="6">
    <location>
        <begin position="826"/>
        <end position="938"/>
    </location>
</feature>
<comment type="subcellular location">
    <subcellularLocation>
        <location evidence="1">Cytoplasm</location>
    </subcellularLocation>
</comment>
<dbReference type="GO" id="GO:0005524">
    <property type="term" value="F:ATP binding"/>
    <property type="evidence" value="ECO:0007669"/>
    <property type="project" value="UniProtKB-KW"/>
</dbReference>
<proteinExistence type="predicted"/>
<evidence type="ECO:0000313" key="10">
    <source>
        <dbReference type="Proteomes" id="UP000077315"/>
    </source>
</evidence>
<sequence length="986" mass="109123">MAPPVVRVVLRVDPLLQLDSLTIHQNNITLGTHQFTFDKIHPQNHTPNDIYQANLEPLLEPYIQGDSQPSSELDPREEQDDQVPVPLPVPVPELGIIRRFSQALFNHLEETISSASVHVSYAKLENNNANPVDLLHASAPTSGITDEWVMDTDELMSQWSKGSVLDKSLESYGVFTVYLRQPSESKWNIVRIPESSFGLGQLEDILGLTGPRTTTTTTTTTTAVGFGASSGGDSDCDGGDVDNADHHPLIRMLQDSLSHVVVVTCISPKHHETEALESLRNSARLLPNNNHTKHIIKNSQNNKNNPTPHRLRDQVSHLRLDLNSQKNKSLDDEVCQMRQELRQLQSFTQQLSHELALTQTERDSLISRCVSASASVSAAAIANTMDDGSVEPNSAQLLLLMQQQHQQQAETIQRLKREAAEAQKNNNTNNTNNNNNNSSSSNSYSSNSNNNAYYSSGGRIQSPSGRTSQATTPREDSFFRVASTSSGRRKVKHVSVTHRPSLIKRRSGNNNLGSRSPLGGSFTTLNTESLGEVLAMLRHDLDACPSTHSSTEFPRRTDDRTTQPYTANPPPWSQASDETVTPDHAEARPPRDPRSNPLSPMPALLQDDHLQTSLEDDLEALAVPTWTDVPKTQSTNGSTKRESLSWTDSVLDDSDNSVITSSFSGWTAASRSREGRRHSKDLLKMLHQVQADVLVKRELVGQLEKTEEEYTQMRVNYEEQLSLLHNHIQEQNQASSPVESSSSLTNLSGSITGSVAEREKEPRRGRGRGIGTGITVVTERKDGGTSTGGTSPLVTTQPTPTSTRVGLSRPSSVAQLREERLAQEVRSQYESKLKRMFNENQDLHRKYTQTASTLQTTRTKGQAIVSRLQSTVETLKAEKKQLQKTIRLAADRARDTAVVNEREIQQLRRRELAALEVKKRLEEANEAQAQVIKRKNEDVAVANLHNRLLVNALRKAAGEGTLLNEAALDKIMAGVQTKLSKTRLAD</sequence>
<feature type="region of interest" description="Disordered" evidence="7">
    <location>
        <begin position="729"/>
        <end position="813"/>
    </location>
</feature>
<dbReference type="GO" id="GO:0005875">
    <property type="term" value="C:microtubule associated complex"/>
    <property type="evidence" value="ECO:0007669"/>
    <property type="project" value="TreeGrafter"/>
</dbReference>
<evidence type="ECO:0000256" key="1">
    <source>
        <dbReference type="ARBA" id="ARBA00004496"/>
    </source>
</evidence>
<accession>A0A162PKF1</accession>
<feature type="compositionally biased region" description="Polar residues" evidence="7">
    <location>
        <begin position="788"/>
        <end position="813"/>
    </location>
</feature>
<dbReference type="GO" id="GO:0007052">
    <property type="term" value="P:mitotic spindle organization"/>
    <property type="evidence" value="ECO:0007669"/>
    <property type="project" value="TreeGrafter"/>
</dbReference>
<dbReference type="PANTHER" id="PTHR47969">
    <property type="entry name" value="CHROMOSOME-ASSOCIATED KINESIN KIF4A-RELATED"/>
    <property type="match status" value="1"/>
</dbReference>
<gene>
    <name evidence="9" type="ORF">PHYBLDRAFT_182836</name>
</gene>
<dbReference type="InParanoid" id="A0A162PKF1"/>
<dbReference type="InterPro" id="IPR036961">
    <property type="entry name" value="Kinesin_motor_dom_sf"/>
</dbReference>
<feature type="coiled-coil region" evidence="6">
    <location>
        <begin position="696"/>
        <end position="723"/>
    </location>
</feature>
<organism evidence="9 10">
    <name type="scientific">Phycomyces blakesleeanus (strain ATCC 8743b / DSM 1359 / FGSC 10004 / NBRC 33097 / NRRL 1555)</name>
    <dbReference type="NCBI Taxonomy" id="763407"/>
    <lineage>
        <taxon>Eukaryota</taxon>
        <taxon>Fungi</taxon>
        <taxon>Fungi incertae sedis</taxon>
        <taxon>Mucoromycota</taxon>
        <taxon>Mucoromycotina</taxon>
        <taxon>Mucoromycetes</taxon>
        <taxon>Mucorales</taxon>
        <taxon>Phycomycetaceae</taxon>
        <taxon>Phycomyces</taxon>
    </lineage>
</organism>
<dbReference type="Pfam" id="PF25764">
    <property type="entry name" value="KIF21A_4th"/>
    <property type="match status" value="1"/>
</dbReference>
<feature type="compositionally biased region" description="Polar residues" evidence="7">
    <location>
        <begin position="458"/>
        <end position="472"/>
    </location>
</feature>
<keyword evidence="4" id="KW-0067">ATP-binding</keyword>
<feature type="region of interest" description="Disordered" evidence="7">
    <location>
        <begin position="545"/>
        <end position="603"/>
    </location>
</feature>
<feature type="region of interest" description="Disordered" evidence="7">
    <location>
        <begin position="62"/>
        <end position="86"/>
    </location>
</feature>
<dbReference type="Gene3D" id="3.40.850.10">
    <property type="entry name" value="Kinesin motor domain"/>
    <property type="match status" value="1"/>
</dbReference>
<dbReference type="SUPFAM" id="SSF52540">
    <property type="entry name" value="P-loop containing nucleoside triphosphate hydrolases"/>
    <property type="match status" value="1"/>
</dbReference>
<dbReference type="InterPro" id="IPR027417">
    <property type="entry name" value="P-loop_NTPase"/>
</dbReference>
<dbReference type="GO" id="GO:0003777">
    <property type="term" value="F:microtubule motor activity"/>
    <property type="evidence" value="ECO:0007669"/>
    <property type="project" value="InterPro"/>
</dbReference>
<feature type="compositionally biased region" description="Basic residues" evidence="7">
    <location>
        <begin position="487"/>
        <end position="507"/>
    </location>
</feature>
<evidence type="ECO:0000256" key="3">
    <source>
        <dbReference type="ARBA" id="ARBA00022741"/>
    </source>
</evidence>
<keyword evidence="10" id="KW-1185">Reference proteome</keyword>
<evidence type="ECO:0000256" key="7">
    <source>
        <dbReference type="SAM" id="MobiDB-lite"/>
    </source>
</evidence>
<dbReference type="VEuPathDB" id="FungiDB:PHYBLDRAFT_182836"/>
<evidence type="ECO:0000256" key="4">
    <source>
        <dbReference type="ARBA" id="ARBA00022840"/>
    </source>
</evidence>